<dbReference type="AlphaFoldDB" id="A0A6C0CEP4"/>
<evidence type="ECO:0000313" key="1">
    <source>
        <dbReference type="EMBL" id="QHT02773.1"/>
    </source>
</evidence>
<proteinExistence type="predicted"/>
<dbReference type="EMBL" id="MN739399">
    <property type="protein sequence ID" value="QHT02773.1"/>
    <property type="molecule type" value="Genomic_DNA"/>
</dbReference>
<dbReference type="SUPFAM" id="SSF48371">
    <property type="entry name" value="ARM repeat"/>
    <property type="match status" value="1"/>
</dbReference>
<reference evidence="1" key="1">
    <citation type="journal article" date="2020" name="Nature">
        <title>Giant virus diversity and host interactions through global metagenomics.</title>
        <authorList>
            <person name="Schulz F."/>
            <person name="Roux S."/>
            <person name="Paez-Espino D."/>
            <person name="Jungbluth S."/>
            <person name="Walsh D.A."/>
            <person name="Denef V.J."/>
            <person name="McMahon K.D."/>
            <person name="Konstantinidis K.T."/>
            <person name="Eloe-Fadrosh E.A."/>
            <person name="Kyrpides N.C."/>
            <person name="Woyke T."/>
        </authorList>
    </citation>
    <scope>NUCLEOTIDE SEQUENCE</scope>
    <source>
        <strain evidence="1">GVMAG-M-3300020595-32</strain>
    </source>
</reference>
<sequence length="268" mass="31471">MTVHYSVESLSSLFLSDEFISDKNSYKQLHKLEISSLERFLNTIEINKQYFRTGIQVKNPKYKKKVYDDTSVIKQLKSSLNKMSGLTYKKLSEDICKQLDNKKHLYPILLQYILEQSLCHHTYCSYYAHLVGILHNKYNNDELIFSQINKIDESIKKTTIIESDYESLCQKNKQTDQLIGFSIFITELEGKGIIKDKVNENINSLIDKLSSDNEDELYKCSVCLYNIFKVLYKDSDISEEYKVKLTTIKNSIKVMKVKFKIMDILERR</sequence>
<dbReference type="Gene3D" id="1.25.40.180">
    <property type="match status" value="1"/>
</dbReference>
<protein>
    <recommendedName>
        <fullName evidence="2">MIF4G domain-containing protein</fullName>
    </recommendedName>
</protein>
<dbReference type="InterPro" id="IPR016024">
    <property type="entry name" value="ARM-type_fold"/>
</dbReference>
<name>A0A6C0CEP4_9ZZZZ</name>
<evidence type="ECO:0008006" key="2">
    <source>
        <dbReference type="Google" id="ProtNLM"/>
    </source>
</evidence>
<organism evidence="1">
    <name type="scientific">viral metagenome</name>
    <dbReference type="NCBI Taxonomy" id="1070528"/>
    <lineage>
        <taxon>unclassified sequences</taxon>
        <taxon>metagenomes</taxon>
        <taxon>organismal metagenomes</taxon>
    </lineage>
</organism>
<accession>A0A6C0CEP4</accession>